<feature type="compositionally biased region" description="Basic and acidic residues" evidence="1">
    <location>
        <begin position="60"/>
        <end position="69"/>
    </location>
</feature>
<evidence type="ECO:0000256" key="1">
    <source>
        <dbReference type="SAM" id="MobiDB-lite"/>
    </source>
</evidence>
<feature type="chain" id="PRO_5040722583" description="Lipoprotein" evidence="2">
    <location>
        <begin position="20"/>
        <end position="165"/>
    </location>
</feature>
<evidence type="ECO:0008006" key="5">
    <source>
        <dbReference type="Google" id="ProtNLM"/>
    </source>
</evidence>
<feature type="region of interest" description="Disordered" evidence="1">
    <location>
        <begin position="47"/>
        <end position="165"/>
    </location>
</feature>
<evidence type="ECO:0000313" key="3">
    <source>
        <dbReference type="EMBL" id="MCY1005131.1"/>
    </source>
</evidence>
<evidence type="ECO:0000313" key="4">
    <source>
        <dbReference type="Proteomes" id="UP001150924"/>
    </source>
</evidence>
<keyword evidence="4" id="KW-1185">Reference proteome</keyword>
<dbReference type="EMBL" id="JAPNKE010000002">
    <property type="protein sequence ID" value="MCY1005131.1"/>
    <property type="molecule type" value="Genomic_DNA"/>
</dbReference>
<gene>
    <name evidence="3" type="ORF">OV079_06005</name>
</gene>
<comment type="caution">
    <text evidence="3">The sequence shown here is derived from an EMBL/GenBank/DDBJ whole genome shotgun (WGS) entry which is preliminary data.</text>
</comment>
<dbReference type="Proteomes" id="UP001150924">
    <property type="component" value="Unassembled WGS sequence"/>
</dbReference>
<accession>A0A9X3EK36</accession>
<feature type="signal peptide" evidence="2">
    <location>
        <begin position="1"/>
        <end position="19"/>
    </location>
</feature>
<dbReference type="RefSeq" id="WP_267766758.1">
    <property type="nucleotide sequence ID" value="NZ_JAPNKE010000002.1"/>
</dbReference>
<feature type="compositionally biased region" description="Low complexity" evidence="1">
    <location>
        <begin position="70"/>
        <end position="88"/>
    </location>
</feature>
<organism evidence="3 4">
    <name type="scientific">Nannocystis pusilla</name>
    <dbReference type="NCBI Taxonomy" id="889268"/>
    <lineage>
        <taxon>Bacteria</taxon>
        <taxon>Pseudomonadati</taxon>
        <taxon>Myxococcota</taxon>
        <taxon>Polyangia</taxon>
        <taxon>Nannocystales</taxon>
        <taxon>Nannocystaceae</taxon>
        <taxon>Nannocystis</taxon>
    </lineage>
</organism>
<reference evidence="3" key="1">
    <citation type="submission" date="2022-11" db="EMBL/GenBank/DDBJ databases">
        <title>Minimal conservation of predation-associated metabolite biosynthetic gene clusters underscores biosynthetic potential of Myxococcota including descriptions for ten novel species: Archangium lansinium sp. nov., Myxococcus landrumus sp. nov., Nannocystis bai.</title>
        <authorList>
            <person name="Ahearne A."/>
            <person name="Stevens C."/>
            <person name="Phillips K."/>
        </authorList>
    </citation>
    <scope>NUCLEOTIDE SEQUENCE</scope>
    <source>
        <strain evidence="3">Na p29</strain>
    </source>
</reference>
<name>A0A9X3EK36_9BACT</name>
<evidence type="ECO:0000256" key="2">
    <source>
        <dbReference type="SAM" id="SignalP"/>
    </source>
</evidence>
<protein>
    <recommendedName>
        <fullName evidence="5">Lipoprotein</fullName>
    </recommendedName>
</protein>
<sequence>MPKLILTLLALLFSVTGCSFTLSSHGGWGSEGPAPRMAGRGYGWASAGDPGLHGRGKPARRVDASERPATKPAGAAPQKAKQPAIAWAGEVPKKAKKPAITWAGEVPKKAKKPAITWAGEAPKKAKQPAITWAGKVPPKRTKQPRKPADERPAITWAGTVPPRPQ</sequence>
<proteinExistence type="predicted"/>
<dbReference type="AlphaFoldDB" id="A0A9X3EK36"/>
<keyword evidence="2" id="KW-0732">Signal</keyword>
<dbReference type="PROSITE" id="PS51257">
    <property type="entry name" value="PROKAR_LIPOPROTEIN"/>
    <property type="match status" value="1"/>
</dbReference>